<evidence type="ECO:0000313" key="3">
    <source>
        <dbReference type="Proteomes" id="UP001363010"/>
    </source>
</evidence>
<dbReference type="RefSeq" id="WP_340366632.1">
    <property type="nucleotide sequence ID" value="NZ_JBBKZV010000024.1"/>
</dbReference>
<feature type="compositionally biased region" description="Basic and acidic residues" evidence="1">
    <location>
        <begin position="51"/>
        <end position="78"/>
    </location>
</feature>
<reference evidence="2 3" key="1">
    <citation type="submission" date="2024-03" db="EMBL/GenBank/DDBJ databases">
        <title>Novel species of the genus Variovorax.</title>
        <authorList>
            <person name="Liu Q."/>
            <person name="Xin Y.-H."/>
        </authorList>
    </citation>
    <scope>NUCLEOTIDE SEQUENCE [LARGE SCALE GENOMIC DNA]</scope>
    <source>
        <strain evidence="2 3">KACC 18501</strain>
    </source>
</reference>
<organism evidence="2 3">
    <name type="scientific">Variovorax humicola</name>
    <dbReference type="NCBI Taxonomy" id="1769758"/>
    <lineage>
        <taxon>Bacteria</taxon>
        <taxon>Pseudomonadati</taxon>
        <taxon>Pseudomonadota</taxon>
        <taxon>Betaproteobacteria</taxon>
        <taxon>Burkholderiales</taxon>
        <taxon>Comamonadaceae</taxon>
        <taxon>Variovorax</taxon>
    </lineage>
</organism>
<dbReference type="EMBL" id="JBBKZV010000024">
    <property type="protein sequence ID" value="MEJ8825600.1"/>
    <property type="molecule type" value="Genomic_DNA"/>
</dbReference>
<evidence type="ECO:0000256" key="1">
    <source>
        <dbReference type="SAM" id="MobiDB-lite"/>
    </source>
</evidence>
<accession>A0ABU8W6P3</accession>
<feature type="region of interest" description="Disordered" evidence="1">
    <location>
        <begin position="1"/>
        <end position="78"/>
    </location>
</feature>
<name>A0ABU8W6P3_9BURK</name>
<proteinExistence type="predicted"/>
<comment type="caution">
    <text evidence="2">The sequence shown here is derived from an EMBL/GenBank/DDBJ whole genome shotgun (WGS) entry which is preliminary data.</text>
</comment>
<protein>
    <submittedName>
        <fullName evidence="2">Uncharacterized protein</fullName>
    </submittedName>
</protein>
<sequence length="78" mass="8737">MATTRKTPRERGNTKIEQDGEPAPKLPHEHDQSSDSQQNLDGTAPEIGRQALEDIERGVVDTDRGPVADRVYNEKVKR</sequence>
<dbReference type="Proteomes" id="UP001363010">
    <property type="component" value="Unassembled WGS sequence"/>
</dbReference>
<keyword evidence="3" id="KW-1185">Reference proteome</keyword>
<evidence type="ECO:0000313" key="2">
    <source>
        <dbReference type="EMBL" id="MEJ8825600.1"/>
    </source>
</evidence>
<gene>
    <name evidence="2" type="ORF">WKW80_26835</name>
</gene>
<feature type="compositionally biased region" description="Basic and acidic residues" evidence="1">
    <location>
        <begin position="7"/>
        <end position="18"/>
    </location>
</feature>